<evidence type="ECO:0000313" key="2">
    <source>
        <dbReference type="EnsemblPlants" id="MELO3C028337.2.1"/>
    </source>
</evidence>
<feature type="region of interest" description="Disordered" evidence="1">
    <location>
        <begin position="1"/>
        <end position="57"/>
    </location>
</feature>
<organism evidence="2">
    <name type="scientific">Cucumis melo</name>
    <name type="common">Muskmelon</name>
    <dbReference type="NCBI Taxonomy" id="3656"/>
    <lineage>
        <taxon>Eukaryota</taxon>
        <taxon>Viridiplantae</taxon>
        <taxon>Streptophyta</taxon>
        <taxon>Embryophyta</taxon>
        <taxon>Tracheophyta</taxon>
        <taxon>Spermatophyta</taxon>
        <taxon>Magnoliopsida</taxon>
        <taxon>eudicotyledons</taxon>
        <taxon>Gunneridae</taxon>
        <taxon>Pentapetalae</taxon>
        <taxon>rosids</taxon>
        <taxon>fabids</taxon>
        <taxon>Cucurbitales</taxon>
        <taxon>Cucurbitaceae</taxon>
        <taxon>Benincaseae</taxon>
        <taxon>Cucumis</taxon>
    </lineage>
</organism>
<reference evidence="2" key="1">
    <citation type="submission" date="2023-03" db="UniProtKB">
        <authorList>
            <consortium name="EnsemblPlants"/>
        </authorList>
    </citation>
    <scope>IDENTIFICATION</scope>
</reference>
<evidence type="ECO:0000256" key="1">
    <source>
        <dbReference type="SAM" id="MobiDB-lite"/>
    </source>
</evidence>
<sequence>QSDAAQPKRSFAAVAERSRDSRTTSSRRATRNPEASASRAKIRLKTRSASRTDVRHL</sequence>
<accession>A0A9I9E3Y0</accession>
<dbReference type="AlphaFoldDB" id="A0A9I9E3Y0"/>
<proteinExistence type="predicted"/>
<name>A0A9I9E3Y0_CUCME</name>
<dbReference type="EnsemblPlants" id="MELO3C028337.2.1">
    <property type="protein sequence ID" value="MELO3C028337.2.1"/>
    <property type="gene ID" value="MELO3C028337.2"/>
</dbReference>
<dbReference type="Gramene" id="MELO3C028337.2.1">
    <property type="protein sequence ID" value="MELO3C028337.2.1"/>
    <property type="gene ID" value="MELO3C028337.2"/>
</dbReference>
<protein>
    <submittedName>
        <fullName evidence="2">Uncharacterized protein</fullName>
    </submittedName>
</protein>